<dbReference type="SMART" id="SM00267">
    <property type="entry name" value="GGDEF"/>
    <property type="match status" value="1"/>
</dbReference>
<organism evidence="10 11">
    <name type="scientific">Idiomarina xiamenensis 10-D-4</name>
    <dbReference type="NCBI Taxonomy" id="740709"/>
    <lineage>
        <taxon>Bacteria</taxon>
        <taxon>Pseudomonadati</taxon>
        <taxon>Pseudomonadota</taxon>
        <taxon>Gammaproteobacteria</taxon>
        <taxon>Alteromonadales</taxon>
        <taxon>Idiomarinaceae</taxon>
        <taxon>Idiomarina</taxon>
    </lineage>
</organism>
<evidence type="ECO:0000256" key="3">
    <source>
        <dbReference type="ARBA" id="ARBA00023012"/>
    </source>
</evidence>
<dbReference type="InterPro" id="IPR008207">
    <property type="entry name" value="Sig_transdc_His_kin_Hpt_dom"/>
</dbReference>
<dbReference type="EC" id="2.7.7.65" evidence="2"/>
<dbReference type="NCBIfam" id="TIGR00254">
    <property type="entry name" value="GGDEF"/>
    <property type="match status" value="1"/>
</dbReference>
<feature type="domain" description="HPt" evidence="9">
    <location>
        <begin position="11"/>
        <end position="119"/>
    </location>
</feature>
<evidence type="ECO:0000256" key="1">
    <source>
        <dbReference type="ARBA" id="ARBA00001946"/>
    </source>
</evidence>
<evidence type="ECO:0000313" key="11">
    <source>
        <dbReference type="Proteomes" id="UP000014115"/>
    </source>
</evidence>
<dbReference type="SMART" id="SM00448">
    <property type="entry name" value="REC"/>
    <property type="match status" value="2"/>
</dbReference>
<dbReference type="InterPro" id="IPR000160">
    <property type="entry name" value="GGDEF_dom"/>
</dbReference>
<dbReference type="InterPro" id="IPR001789">
    <property type="entry name" value="Sig_transdc_resp-reg_receiver"/>
</dbReference>
<dbReference type="AlphaFoldDB" id="K2KHZ9"/>
<dbReference type="PANTHER" id="PTHR45138">
    <property type="entry name" value="REGULATORY COMPONENTS OF SENSORY TRANSDUCTION SYSTEM"/>
    <property type="match status" value="1"/>
</dbReference>
<keyword evidence="11" id="KW-1185">Reference proteome</keyword>
<feature type="modified residue" description="Phosphohistidine" evidence="5">
    <location>
        <position position="55"/>
    </location>
</feature>
<dbReference type="InterPro" id="IPR011006">
    <property type="entry name" value="CheY-like_superfamily"/>
</dbReference>
<dbReference type="CDD" id="cd00156">
    <property type="entry name" value="REC"/>
    <property type="match status" value="1"/>
</dbReference>
<dbReference type="Gene3D" id="3.40.50.2300">
    <property type="match status" value="2"/>
</dbReference>
<dbReference type="GO" id="GO:0000160">
    <property type="term" value="P:phosphorelay signal transduction system"/>
    <property type="evidence" value="ECO:0007669"/>
    <property type="project" value="UniProtKB-KW"/>
</dbReference>
<comment type="cofactor">
    <cofactor evidence="1">
        <name>Mg(2+)</name>
        <dbReference type="ChEBI" id="CHEBI:18420"/>
    </cofactor>
</comment>
<name>K2KHZ9_9GAMM</name>
<dbReference type="InterPro" id="IPR043128">
    <property type="entry name" value="Rev_trsase/Diguanyl_cyclase"/>
</dbReference>
<protein>
    <recommendedName>
        <fullName evidence="2">diguanylate cyclase</fullName>
        <ecNumber evidence="2">2.7.7.65</ecNumber>
    </recommendedName>
</protein>
<dbReference type="PROSITE" id="PS50887">
    <property type="entry name" value="GGDEF"/>
    <property type="match status" value="1"/>
</dbReference>
<keyword evidence="6" id="KW-0597">Phosphoprotein</keyword>
<dbReference type="GO" id="GO:0004672">
    <property type="term" value="F:protein kinase activity"/>
    <property type="evidence" value="ECO:0007669"/>
    <property type="project" value="UniProtKB-ARBA"/>
</dbReference>
<dbReference type="Gene3D" id="1.20.120.160">
    <property type="entry name" value="HPT domain"/>
    <property type="match status" value="1"/>
</dbReference>
<feature type="modified residue" description="4-aspartylphosphate" evidence="6">
    <location>
        <position position="182"/>
    </location>
</feature>
<dbReference type="FunFam" id="3.30.70.270:FF:000001">
    <property type="entry name" value="Diguanylate cyclase domain protein"/>
    <property type="match status" value="1"/>
</dbReference>
<dbReference type="Proteomes" id="UP000014115">
    <property type="component" value="Unassembled WGS sequence"/>
</dbReference>
<dbReference type="GO" id="GO:0043709">
    <property type="term" value="P:cell adhesion involved in single-species biofilm formation"/>
    <property type="evidence" value="ECO:0007669"/>
    <property type="project" value="TreeGrafter"/>
</dbReference>
<dbReference type="InterPro" id="IPR036641">
    <property type="entry name" value="HPT_dom_sf"/>
</dbReference>
<dbReference type="PROSITE" id="PS50110">
    <property type="entry name" value="RESPONSE_REGULATORY"/>
    <property type="match status" value="2"/>
</dbReference>
<evidence type="ECO:0000259" key="9">
    <source>
        <dbReference type="PROSITE" id="PS50894"/>
    </source>
</evidence>
<feature type="domain" description="Response regulatory" evidence="7">
    <location>
        <begin position="259"/>
        <end position="375"/>
    </location>
</feature>
<keyword evidence="3" id="KW-0902">Two-component regulatory system</keyword>
<feature type="domain" description="Response regulatory" evidence="7">
    <location>
        <begin position="132"/>
        <end position="250"/>
    </location>
</feature>
<dbReference type="PANTHER" id="PTHR45138:SF9">
    <property type="entry name" value="DIGUANYLATE CYCLASE DGCM-RELATED"/>
    <property type="match status" value="1"/>
</dbReference>
<dbReference type="SUPFAM" id="SSF47226">
    <property type="entry name" value="Histidine-containing phosphotransfer domain, HPT domain"/>
    <property type="match status" value="1"/>
</dbReference>
<evidence type="ECO:0000313" key="10">
    <source>
        <dbReference type="EMBL" id="EKE87563.1"/>
    </source>
</evidence>
<dbReference type="EMBL" id="AMRG01000001">
    <property type="protein sequence ID" value="EKE87563.1"/>
    <property type="molecule type" value="Genomic_DNA"/>
</dbReference>
<dbReference type="GO" id="GO:1902201">
    <property type="term" value="P:negative regulation of bacterial-type flagellum-dependent cell motility"/>
    <property type="evidence" value="ECO:0007669"/>
    <property type="project" value="TreeGrafter"/>
</dbReference>
<sequence length="547" mass="61260">MSGAQQDFLKQLGNLREQYLTRLPASLAHIREVAKTLLDPQQQASALSELHQLLHKLAGSAGTFGLTSLGQQARQLEHDVLSLQQQQPLPARPCHLLIEQVEQLVRTPLSLQQYQADASTLTEQQASSDSLTLLVITDDEALKRLLDQQLSAYGCRLAFVAWSSIIAGDDARLYQYEVVLLDVSRDDVNRLSNNATWVQTRAQQHLLPTLMIAECDDFERRILAARLGFAGFVVKPFDVPRVVNQLMQLVIRRSVAAERVLIIEDDDDLAQHYQLVLQAAGMQVARLTEAEKIVETVLSQRSELVLMDLYMPRYSGRELAGVLRQYPSCVGLPIVFLSGETDVNRQLSAMGSGADDFLTKPISDEHLVAAIRVRVERARYLNEQIMLDGLTGLLKHANIKEAAELEWHSAQQREQAVAFVMVDIDFFKRVNDQYGHAVGDMVIASAAMLLRQRLRRDDRIGRYGGEEFFAVLIDCNAAQAKLILDDIRERFERLVFQHANGHFHCSLSGGCVDNQSHADANAEQLRKLADEALYEAKHGGRNCIVAH</sequence>
<evidence type="ECO:0000256" key="2">
    <source>
        <dbReference type="ARBA" id="ARBA00012528"/>
    </source>
</evidence>
<evidence type="ECO:0000259" key="7">
    <source>
        <dbReference type="PROSITE" id="PS50110"/>
    </source>
</evidence>
<gene>
    <name evidence="10" type="ORF">A10D4_00675</name>
</gene>
<dbReference type="STRING" id="740709.A10D4_00675"/>
<dbReference type="InterPro" id="IPR050469">
    <property type="entry name" value="Diguanylate_Cyclase"/>
</dbReference>
<dbReference type="Gene3D" id="3.30.70.270">
    <property type="match status" value="1"/>
</dbReference>
<dbReference type="PATRIC" id="fig|740709.3.peg.135"/>
<dbReference type="SUPFAM" id="SSF52172">
    <property type="entry name" value="CheY-like"/>
    <property type="match status" value="2"/>
</dbReference>
<comment type="caution">
    <text evidence="10">The sequence shown here is derived from an EMBL/GenBank/DDBJ whole genome shotgun (WGS) entry which is preliminary data.</text>
</comment>
<evidence type="ECO:0000256" key="4">
    <source>
        <dbReference type="ARBA" id="ARBA00034247"/>
    </source>
</evidence>
<comment type="catalytic activity">
    <reaction evidence="4">
        <text>2 GTP = 3',3'-c-di-GMP + 2 diphosphate</text>
        <dbReference type="Rhea" id="RHEA:24898"/>
        <dbReference type="ChEBI" id="CHEBI:33019"/>
        <dbReference type="ChEBI" id="CHEBI:37565"/>
        <dbReference type="ChEBI" id="CHEBI:58805"/>
        <dbReference type="EC" id="2.7.7.65"/>
    </reaction>
</comment>
<proteinExistence type="predicted"/>
<evidence type="ECO:0000259" key="8">
    <source>
        <dbReference type="PROSITE" id="PS50887"/>
    </source>
</evidence>
<dbReference type="GO" id="GO:0005886">
    <property type="term" value="C:plasma membrane"/>
    <property type="evidence" value="ECO:0007669"/>
    <property type="project" value="TreeGrafter"/>
</dbReference>
<feature type="modified residue" description="4-aspartylphosphate" evidence="6">
    <location>
        <position position="308"/>
    </location>
</feature>
<dbReference type="GO" id="GO:0052621">
    <property type="term" value="F:diguanylate cyclase activity"/>
    <property type="evidence" value="ECO:0007669"/>
    <property type="project" value="UniProtKB-EC"/>
</dbReference>
<accession>K2KHZ9</accession>
<evidence type="ECO:0000256" key="5">
    <source>
        <dbReference type="PROSITE-ProRule" id="PRU00110"/>
    </source>
</evidence>
<dbReference type="CDD" id="cd01949">
    <property type="entry name" value="GGDEF"/>
    <property type="match status" value="1"/>
</dbReference>
<dbReference type="eggNOG" id="COG3706">
    <property type="taxonomic scope" value="Bacteria"/>
</dbReference>
<dbReference type="Pfam" id="PF00072">
    <property type="entry name" value="Response_reg"/>
    <property type="match status" value="1"/>
</dbReference>
<dbReference type="RefSeq" id="WP_008487070.1">
    <property type="nucleotide sequence ID" value="NZ_AMRG01000001.1"/>
</dbReference>
<reference evidence="10 11" key="1">
    <citation type="journal article" date="2012" name="J. Bacteriol.">
        <title>Genome Sequence of Idiomarina xiamenensis Type Strain 10-D-4.</title>
        <authorList>
            <person name="Lai Q."/>
            <person name="Wang L."/>
            <person name="Wang W."/>
            <person name="Shao Z."/>
        </authorList>
    </citation>
    <scope>NUCLEOTIDE SEQUENCE [LARGE SCALE GENOMIC DNA]</scope>
    <source>
        <strain evidence="10 11">10-D-4</strain>
    </source>
</reference>
<dbReference type="InterPro" id="IPR029787">
    <property type="entry name" value="Nucleotide_cyclase"/>
</dbReference>
<evidence type="ECO:0000256" key="6">
    <source>
        <dbReference type="PROSITE-ProRule" id="PRU00169"/>
    </source>
</evidence>
<dbReference type="Pfam" id="PF01627">
    <property type="entry name" value="Hpt"/>
    <property type="match status" value="1"/>
</dbReference>
<feature type="domain" description="GGDEF" evidence="8">
    <location>
        <begin position="415"/>
        <end position="547"/>
    </location>
</feature>
<dbReference type="Pfam" id="PF00990">
    <property type="entry name" value="GGDEF"/>
    <property type="match status" value="1"/>
</dbReference>
<dbReference type="PROSITE" id="PS50894">
    <property type="entry name" value="HPT"/>
    <property type="match status" value="1"/>
</dbReference>
<dbReference type="CDD" id="cd00088">
    <property type="entry name" value="HPT"/>
    <property type="match status" value="1"/>
</dbReference>
<dbReference type="SUPFAM" id="SSF55073">
    <property type="entry name" value="Nucleotide cyclase"/>
    <property type="match status" value="1"/>
</dbReference>